<accession>A0A291LXR2</accession>
<sequence length="62" mass="6445">MTKSATDTTPAIDPTRLMGFRIIVDTEAGDTVLGAKQGRKDLGRPATLMAAKIGLKAGSKVT</sequence>
<evidence type="ECO:0000313" key="1">
    <source>
        <dbReference type="EMBL" id="ATI41523.1"/>
    </source>
</evidence>
<protein>
    <submittedName>
        <fullName evidence="1">Uncharacterized protein</fullName>
    </submittedName>
</protein>
<keyword evidence="2" id="KW-1185">Reference proteome</keyword>
<organism evidence="1 2">
    <name type="scientific">Pacificitalea manganoxidans</name>
    <dbReference type="NCBI Taxonomy" id="1411902"/>
    <lineage>
        <taxon>Bacteria</taxon>
        <taxon>Pseudomonadati</taxon>
        <taxon>Pseudomonadota</taxon>
        <taxon>Alphaproteobacteria</taxon>
        <taxon>Rhodobacterales</taxon>
        <taxon>Paracoccaceae</taxon>
        <taxon>Pacificitalea</taxon>
    </lineage>
</organism>
<dbReference type="KEGG" id="cmag:CBW24_05590"/>
<dbReference type="AlphaFoldDB" id="A0A291LXR2"/>
<name>A0A291LXR2_9RHOB</name>
<reference evidence="1 2" key="1">
    <citation type="submission" date="2017-05" db="EMBL/GenBank/DDBJ databases">
        <title>Comparative genomic and metabolic analysis of manganese-oxidizing mechanisms in Celeribater manganoxidans DY25T: its adaption to the environment of polymetallic nodule.</title>
        <authorList>
            <person name="Wang X."/>
        </authorList>
    </citation>
    <scope>NUCLEOTIDE SEQUENCE [LARGE SCALE GENOMIC DNA]</scope>
    <source>
        <strain evidence="1 2">DY25</strain>
    </source>
</reference>
<dbReference type="RefSeq" id="WP_097372936.1">
    <property type="nucleotide sequence ID" value="NZ_CP021404.1"/>
</dbReference>
<dbReference type="EMBL" id="CP021404">
    <property type="protein sequence ID" value="ATI41523.1"/>
    <property type="molecule type" value="Genomic_DNA"/>
</dbReference>
<gene>
    <name evidence="1" type="ORF">CBW24_05590</name>
</gene>
<dbReference type="Proteomes" id="UP000219050">
    <property type="component" value="Chromosome"/>
</dbReference>
<evidence type="ECO:0000313" key="2">
    <source>
        <dbReference type="Proteomes" id="UP000219050"/>
    </source>
</evidence>
<proteinExistence type="predicted"/>